<protein>
    <submittedName>
        <fullName evidence="1">Uncharacterized protein</fullName>
    </submittedName>
</protein>
<dbReference type="Proteomes" id="UP000650628">
    <property type="component" value="Unassembled WGS sequence"/>
</dbReference>
<proteinExistence type="predicted"/>
<keyword evidence="2" id="KW-1185">Reference proteome</keyword>
<evidence type="ECO:0000313" key="1">
    <source>
        <dbReference type="EMBL" id="GII31205.1"/>
    </source>
</evidence>
<sequence>MSHELGIPRIKLHKATIRILAADRTRITARFAVIGRFTWGFADDWGPSVIVHIRS</sequence>
<dbReference type="EMBL" id="BOOO01000024">
    <property type="protein sequence ID" value="GII31205.1"/>
    <property type="molecule type" value="Genomic_DNA"/>
</dbReference>
<evidence type="ECO:0000313" key="2">
    <source>
        <dbReference type="Proteomes" id="UP000650628"/>
    </source>
</evidence>
<reference evidence="1 2" key="1">
    <citation type="submission" date="2021-01" db="EMBL/GenBank/DDBJ databases">
        <title>Whole genome shotgun sequence of Planotetraspora mira NBRC 15435.</title>
        <authorList>
            <person name="Komaki H."/>
            <person name="Tamura T."/>
        </authorList>
    </citation>
    <scope>NUCLEOTIDE SEQUENCE [LARGE SCALE GENOMIC DNA]</scope>
    <source>
        <strain evidence="1 2">NBRC 15435</strain>
    </source>
</reference>
<dbReference type="AlphaFoldDB" id="A0A8J3X810"/>
<organism evidence="1 2">
    <name type="scientific">Planotetraspora mira</name>
    <dbReference type="NCBI Taxonomy" id="58121"/>
    <lineage>
        <taxon>Bacteria</taxon>
        <taxon>Bacillati</taxon>
        <taxon>Actinomycetota</taxon>
        <taxon>Actinomycetes</taxon>
        <taxon>Streptosporangiales</taxon>
        <taxon>Streptosporangiaceae</taxon>
        <taxon>Planotetraspora</taxon>
    </lineage>
</organism>
<name>A0A8J3X810_9ACTN</name>
<accession>A0A8J3X810</accession>
<gene>
    <name evidence="1" type="ORF">Pmi06nite_46470</name>
</gene>
<comment type="caution">
    <text evidence="1">The sequence shown here is derived from an EMBL/GenBank/DDBJ whole genome shotgun (WGS) entry which is preliminary data.</text>
</comment>